<dbReference type="Proteomes" id="UP000595814">
    <property type="component" value="Chromosome"/>
</dbReference>
<gene>
    <name evidence="1" type="ORF">JFY71_09940</name>
</gene>
<sequence>MKKVELLAPAGDLEKLKIAIMYGADAVYLAGEAFGMRTASKNFDEKQLKEGVEFAHKRNKKVYITLNIIPHNDDLDGLEEYVQYLVDIDVDAVIVSDPGIYSIVRSVSEDLEVHLSTQASVTNYKTVKFWEKMGIKRIVLARELSLDEIKRIKEEVPNMDLEVFVHGAMCISYSGRCLLSNYMTGRDANRGDCAQACRWKYHLVEEKRPGEYYPIEETDKGTFIYNSKDLCMIDSLDDLISSGVDSLKIEGRVKTQYYVATVIRSYRIAIDAYYNGNYTKELADYLLNEIKKSSHRDFTKGFFYNKPTAEDQLYTSSSYTRNYDFVGIVLDYDEETKIATIEQRNRIFKGDKLEVFGPEKDFYNFEIGTMINDEGKEVDVVPRAREIFKTKINFPVKPWYMLRKKL</sequence>
<protein>
    <submittedName>
        <fullName evidence="1">U32 family peptidase</fullName>
    </submittedName>
</protein>
<dbReference type="EMBL" id="CP066744">
    <property type="protein sequence ID" value="QQK07601.1"/>
    <property type="molecule type" value="Genomic_DNA"/>
</dbReference>
<keyword evidence="2" id="KW-1185">Reference proteome</keyword>
<name>A0AC61MTV7_9FIRM</name>
<evidence type="ECO:0000313" key="2">
    <source>
        <dbReference type="Proteomes" id="UP000595814"/>
    </source>
</evidence>
<reference evidence="1 2" key="1">
    <citation type="journal article" date="2022" name="Int. J. Syst. Evol. Microbiol.">
        <title>Miniphocaeibacter halophilus sp. nov., an ammonium-tolerant acetate-producing bacterium isolated from a biogas system.</title>
        <authorList>
            <person name="Schnurer A."/>
            <person name="Singh A."/>
            <person name="Bi S."/>
            <person name="Qiao W."/>
            <person name="Westerholm M."/>
        </authorList>
    </citation>
    <scope>NUCLEOTIDE SEQUENCE [LARGE SCALE GENOMIC DNA]</scope>
    <source>
        <strain evidence="1 2">AMB_01</strain>
    </source>
</reference>
<evidence type="ECO:0000313" key="1">
    <source>
        <dbReference type="EMBL" id="QQK07601.1"/>
    </source>
</evidence>
<accession>A0AC61MTV7</accession>
<organism evidence="1 2">
    <name type="scientific">Miniphocaeibacter halophilus</name>
    <dbReference type="NCBI Taxonomy" id="2931922"/>
    <lineage>
        <taxon>Bacteria</taxon>
        <taxon>Bacillati</taxon>
        <taxon>Bacillota</taxon>
        <taxon>Tissierellia</taxon>
        <taxon>Tissierellales</taxon>
        <taxon>Peptoniphilaceae</taxon>
        <taxon>Miniphocaeibacter</taxon>
    </lineage>
</organism>
<proteinExistence type="predicted"/>